<dbReference type="AlphaFoldDB" id="A0A934S8K9"/>
<dbReference type="Proteomes" id="UP000640485">
    <property type="component" value="Unassembled WGS sequence"/>
</dbReference>
<evidence type="ECO:0000313" key="3">
    <source>
        <dbReference type="EMBL" id="MBK4214385.1"/>
    </source>
</evidence>
<dbReference type="PANTHER" id="PTHR44051:SF21">
    <property type="entry name" value="GLUTATHIONE S-TRANSFERASE FAMILY PROTEIN"/>
    <property type="match status" value="1"/>
</dbReference>
<dbReference type="RefSeq" id="WP_200682978.1">
    <property type="nucleotide sequence ID" value="NZ_JAEPRQ010000001.1"/>
</dbReference>
<dbReference type="SUPFAM" id="SSF47616">
    <property type="entry name" value="GST C-terminal domain-like"/>
    <property type="match status" value="1"/>
</dbReference>
<reference evidence="3" key="1">
    <citation type="submission" date="2021-01" db="EMBL/GenBank/DDBJ databases">
        <title>Paracoccus amoyensis sp. nov., isolated from the surface seawater along the coast of Xiamen Island, China.</title>
        <authorList>
            <person name="Lyu L."/>
        </authorList>
    </citation>
    <scope>NUCLEOTIDE SEQUENCE</scope>
    <source>
        <strain evidence="3">MJ17</strain>
    </source>
</reference>
<proteinExistence type="predicted"/>
<sequence length="190" mass="21135">MPTLYHAPNSRSETIVSLIDAMGIRDKIDIVEVTIPRQDGTGGPDPKNPHPEGKVPYLVNGDDHIRERGAIITYLTELFPESGLGREVGDPKRGEYLSWLFYYQGVLEPVILLDYLKIDDPVLNATFRDYDTVLKRLEEGLANGPFLLGDDFSAADVLCVSPFLFFGEGLRRSPVVEEWIKRCAAKLGAA</sequence>
<gene>
    <name evidence="3" type="ORF">JJJ17_00450</name>
</gene>
<organism evidence="3 4">
    <name type="scientific">Paracoccus caeni</name>
    <dbReference type="NCBI Taxonomy" id="657651"/>
    <lineage>
        <taxon>Bacteria</taxon>
        <taxon>Pseudomonadati</taxon>
        <taxon>Pseudomonadota</taxon>
        <taxon>Alphaproteobacteria</taxon>
        <taxon>Rhodobacterales</taxon>
        <taxon>Paracoccaceae</taxon>
        <taxon>Paracoccus</taxon>
    </lineage>
</organism>
<dbReference type="Gene3D" id="1.20.1050.10">
    <property type="match status" value="1"/>
</dbReference>
<keyword evidence="4" id="KW-1185">Reference proteome</keyword>
<dbReference type="InterPro" id="IPR036282">
    <property type="entry name" value="Glutathione-S-Trfase_C_sf"/>
</dbReference>
<dbReference type="EMBL" id="JAEPRQ010000001">
    <property type="protein sequence ID" value="MBK4214385.1"/>
    <property type="molecule type" value="Genomic_DNA"/>
</dbReference>
<feature type="domain" description="GST N-terminal" evidence="2">
    <location>
        <begin position="1"/>
        <end position="83"/>
    </location>
</feature>
<evidence type="ECO:0000256" key="1">
    <source>
        <dbReference type="SAM" id="MobiDB-lite"/>
    </source>
</evidence>
<dbReference type="CDD" id="cd03207">
    <property type="entry name" value="GST_C_8"/>
    <property type="match status" value="1"/>
</dbReference>
<dbReference type="InterPro" id="IPR036249">
    <property type="entry name" value="Thioredoxin-like_sf"/>
</dbReference>
<evidence type="ECO:0000313" key="4">
    <source>
        <dbReference type="Proteomes" id="UP000640485"/>
    </source>
</evidence>
<dbReference type="Pfam" id="PF13417">
    <property type="entry name" value="GST_N_3"/>
    <property type="match status" value="1"/>
</dbReference>
<dbReference type="Gene3D" id="3.40.30.10">
    <property type="entry name" value="Glutaredoxin"/>
    <property type="match status" value="1"/>
</dbReference>
<dbReference type="SUPFAM" id="SSF52833">
    <property type="entry name" value="Thioredoxin-like"/>
    <property type="match status" value="1"/>
</dbReference>
<name>A0A934S8K9_9RHOB</name>
<accession>A0A934S8K9</accession>
<feature type="region of interest" description="Disordered" evidence="1">
    <location>
        <begin position="35"/>
        <end position="54"/>
    </location>
</feature>
<dbReference type="PROSITE" id="PS50404">
    <property type="entry name" value="GST_NTER"/>
    <property type="match status" value="1"/>
</dbReference>
<protein>
    <submittedName>
        <fullName evidence="3">Glutathione S-transferase family protein</fullName>
    </submittedName>
</protein>
<comment type="caution">
    <text evidence="3">The sequence shown here is derived from an EMBL/GenBank/DDBJ whole genome shotgun (WGS) entry which is preliminary data.</text>
</comment>
<evidence type="ECO:0000259" key="2">
    <source>
        <dbReference type="PROSITE" id="PS50404"/>
    </source>
</evidence>
<dbReference type="PANTHER" id="PTHR44051">
    <property type="entry name" value="GLUTATHIONE S-TRANSFERASE-RELATED"/>
    <property type="match status" value="1"/>
</dbReference>
<dbReference type="InterPro" id="IPR004045">
    <property type="entry name" value="Glutathione_S-Trfase_N"/>
</dbReference>